<keyword evidence="2" id="KW-1185">Reference proteome</keyword>
<gene>
    <name evidence="1" type="ORF">ECRASSUSDP1_LOCUS28125</name>
</gene>
<dbReference type="Proteomes" id="UP001295684">
    <property type="component" value="Unassembled WGS sequence"/>
</dbReference>
<dbReference type="EMBL" id="CAMPGE010029015">
    <property type="protein sequence ID" value="CAI2386504.1"/>
    <property type="molecule type" value="Genomic_DNA"/>
</dbReference>
<comment type="caution">
    <text evidence="1">The sequence shown here is derived from an EMBL/GenBank/DDBJ whole genome shotgun (WGS) entry which is preliminary data.</text>
</comment>
<protein>
    <submittedName>
        <fullName evidence="1">Uncharacterized protein</fullName>
    </submittedName>
</protein>
<dbReference type="AlphaFoldDB" id="A0AAD1Y8L5"/>
<reference evidence="1" key="1">
    <citation type="submission" date="2023-07" db="EMBL/GenBank/DDBJ databases">
        <authorList>
            <consortium name="AG Swart"/>
            <person name="Singh M."/>
            <person name="Singh A."/>
            <person name="Seah K."/>
            <person name="Emmerich C."/>
        </authorList>
    </citation>
    <scope>NUCLEOTIDE SEQUENCE</scope>
    <source>
        <strain evidence="1">DP1</strain>
    </source>
</reference>
<accession>A0AAD1Y8L5</accession>
<name>A0AAD1Y8L5_EUPCR</name>
<organism evidence="1 2">
    <name type="scientific">Euplotes crassus</name>
    <dbReference type="NCBI Taxonomy" id="5936"/>
    <lineage>
        <taxon>Eukaryota</taxon>
        <taxon>Sar</taxon>
        <taxon>Alveolata</taxon>
        <taxon>Ciliophora</taxon>
        <taxon>Intramacronucleata</taxon>
        <taxon>Spirotrichea</taxon>
        <taxon>Hypotrichia</taxon>
        <taxon>Euplotida</taxon>
        <taxon>Euplotidae</taxon>
        <taxon>Moneuplotes</taxon>
    </lineage>
</organism>
<sequence>MVEKLIQAYRFDFNKHIVSGPTFEQKVMNMNVNDLGLPEEGSYCYSPETAHIMITEFRKFMVLNAGLILLEQERTGANSTQKYFYKDIIGGKTHYSSAIFPPSHIDRIWKLLILHSQTYSDFCQLLCGGYIDRQEPNFEDKLEITLSQINKLLYEFPKYLNVFINLPYFEADYIRVGNKRCAKIWKYEIGTTHNNRIPISEVVKMVDQTYDEFTHNDSVSFDDALKIADKVLNSLPKKTSANLELPIIQFDNSTSQLLFDTLLSIEFPEDLLGNFQNYWLLSDNFAACVFVEYLKYLVLETLSNSDVAPSFWIDQLWHSHMTYTKHYRDTCTFLKETALVELSDLDLKPKNFIGHYPCGDSDQDNRDLEKIEEDMVALYQHYFGMITHSEITRFQADYKPGEKVMSVNILGLVTSRYLRRDPDSEDNELNKYNLIFYQTMKELIQLHEVSQSQNLTVNELKIDDTNIPSNCVEGHFQRIHTRNLLYDKHDQDGDLNFRQIGQDQNSSKLLQDWRAKFNYKICKSVDEKIQLNTKYSVLNEAPIFSNNGMIFMGQLKQEDEKLKMNLSSYTNPLLRILSCSLPNLADAIESELDIFPKISNSFSEKDYFKHSVLKSHSSTA</sequence>
<proteinExistence type="predicted"/>
<evidence type="ECO:0000313" key="2">
    <source>
        <dbReference type="Proteomes" id="UP001295684"/>
    </source>
</evidence>
<evidence type="ECO:0000313" key="1">
    <source>
        <dbReference type="EMBL" id="CAI2386504.1"/>
    </source>
</evidence>